<gene>
    <name evidence="1" type="ORF">L2E82_46056</name>
</gene>
<dbReference type="Proteomes" id="UP001055811">
    <property type="component" value="Linkage Group LG09"/>
</dbReference>
<evidence type="ECO:0000313" key="1">
    <source>
        <dbReference type="EMBL" id="KAI3688462.1"/>
    </source>
</evidence>
<name>A0ACB8YRU6_CICIN</name>
<reference evidence="2" key="1">
    <citation type="journal article" date="2022" name="Mol. Ecol. Resour.">
        <title>The genomes of chicory, endive, great burdock and yacon provide insights into Asteraceae palaeo-polyploidization history and plant inulin production.</title>
        <authorList>
            <person name="Fan W."/>
            <person name="Wang S."/>
            <person name="Wang H."/>
            <person name="Wang A."/>
            <person name="Jiang F."/>
            <person name="Liu H."/>
            <person name="Zhao H."/>
            <person name="Xu D."/>
            <person name="Zhang Y."/>
        </authorList>
    </citation>
    <scope>NUCLEOTIDE SEQUENCE [LARGE SCALE GENOMIC DNA]</scope>
    <source>
        <strain evidence="2">cv. Punajuju</strain>
    </source>
</reference>
<organism evidence="1 2">
    <name type="scientific">Cichorium intybus</name>
    <name type="common">Chicory</name>
    <dbReference type="NCBI Taxonomy" id="13427"/>
    <lineage>
        <taxon>Eukaryota</taxon>
        <taxon>Viridiplantae</taxon>
        <taxon>Streptophyta</taxon>
        <taxon>Embryophyta</taxon>
        <taxon>Tracheophyta</taxon>
        <taxon>Spermatophyta</taxon>
        <taxon>Magnoliopsida</taxon>
        <taxon>eudicotyledons</taxon>
        <taxon>Gunneridae</taxon>
        <taxon>Pentapetalae</taxon>
        <taxon>asterids</taxon>
        <taxon>campanulids</taxon>
        <taxon>Asterales</taxon>
        <taxon>Asteraceae</taxon>
        <taxon>Cichorioideae</taxon>
        <taxon>Cichorieae</taxon>
        <taxon>Cichoriinae</taxon>
        <taxon>Cichorium</taxon>
    </lineage>
</organism>
<comment type="caution">
    <text evidence="1">The sequence shown here is derived from an EMBL/GenBank/DDBJ whole genome shotgun (WGS) entry which is preliminary data.</text>
</comment>
<protein>
    <submittedName>
        <fullName evidence="1">Uncharacterized protein</fullName>
    </submittedName>
</protein>
<dbReference type="EMBL" id="CM042017">
    <property type="protein sequence ID" value="KAI3688462.1"/>
    <property type="molecule type" value="Genomic_DNA"/>
</dbReference>
<evidence type="ECO:0000313" key="2">
    <source>
        <dbReference type="Proteomes" id="UP001055811"/>
    </source>
</evidence>
<sequence length="379" mass="43093">MTMATATDEQQQQLKKGIAEFYDESSGMWGNIWGEHMHPGFYDDSLMYISIISRKLYLFLPLSLSRKLILYKVFSFIAVIGKVEGQGESWHGHVTAVTVASDFRRQQLGKKLMNLLEDISDKIVGYNQRKILNRVNQGVDYLKYHNCFNLGIKPIDRYPPMRDALNLSGRTIFYSLCEWGVDDPALWAGNVGNSWRTTNDINDTWVSMTTIAAIADLNDKWAAYARPGGWNVPLAYQALNADVAKRPQKSTNKNQQEYEDLLIRYGASLSGLCVRYPSNPPQKLQEMAATRLSRIPGSYSGDVRNEGEEFSAVKRRLKMLILVVISSLSSRDFSKAIRVVDSKELPVSCNAYQFHRMLKKINKFGNMLIITWMDGWCGI</sequence>
<accession>A0ACB8YRU6</accession>
<proteinExistence type="predicted"/>
<keyword evidence="2" id="KW-1185">Reference proteome</keyword>
<reference evidence="1 2" key="2">
    <citation type="journal article" date="2022" name="Mol. Ecol. Resour.">
        <title>The genomes of chicory, endive, great burdock and yacon provide insights into Asteraceae paleo-polyploidization history and plant inulin production.</title>
        <authorList>
            <person name="Fan W."/>
            <person name="Wang S."/>
            <person name="Wang H."/>
            <person name="Wang A."/>
            <person name="Jiang F."/>
            <person name="Liu H."/>
            <person name="Zhao H."/>
            <person name="Xu D."/>
            <person name="Zhang Y."/>
        </authorList>
    </citation>
    <scope>NUCLEOTIDE SEQUENCE [LARGE SCALE GENOMIC DNA]</scope>
    <source>
        <strain evidence="2">cv. Punajuju</strain>
        <tissue evidence="1">Leaves</tissue>
    </source>
</reference>